<accession>A0A7Y6JWY5</accession>
<feature type="signal peptide" evidence="1">
    <location>
        <begin position="1"/>
        <end position="20"/>
    </location>
</feature>
<organism evidence="2 3">
    <name type="scientific">Paraburkholderia youngii</name>
    <dbReference type="NCBI Taxonomy" id="2782701"/>
    <lineage>
        <taxon>Bacteria</taxon>
        <taxon>Pseudomonadati</taxon>
        <taxon>Pseudomonadota</taxon>
        <taxon>Betaproteobacteria</taxon>
        <taxon>Burkholderiales</taxon>
        <taxon>Burkholderiaceae</taxon>
        <taxon>Paraburkholderia</taxon>
    </lineage>
</organism>
<gene>
    <name evidence="2" type="ORF">G5S42_06945</name>
</gene>
<evidence type="ECO:0000313" key="3">
    <source>
        <dbReference type="Proteomes" id="UP000594380"/>
    </source>
</evidence>
<keyword evidence="1" id="KW-0732">Signal</keyword>
<evidence type="ECO:0000256" key="1">
    <source>
        <dbReference type="SAM" id="SignalP"/>
    </source>
</evidence>
<dbReference type="GeneID" id="301100082"/>
<dbReference type="Pfam" id="PF13663">
    <property type="entry name" value="DUF4148"/>
    <property type="match status" value="1"/>
</dbReference>
<dbReference type="Proteomes" id="UP000594380">
    <property type="component" value="Unassembled WGS sequence"/>
</dbReference>
<dbReference type="AlphaFoldDB" id="A0A7Y6JWY5"/>
<dbReference type="RefSeq" id="WP_084598335.1">
    <property type="nucleotide sequence ID" value="NZ_JAALDK010000001.1"/>
</dbReference>
<name>A0A7Y6JWY5_9BURK</name>
<dbReference type="EMBL" id="JAALDK010000001">
    <property type="protein sequence ID" value="NUX99468.1"/>
    <property type="molecule type" value="Genomic_DNA"/>
</dbReference>
<dbReference type="InterPro" id="IPR025421">
    <property type="entry name" value="DUF4148"/>
</dbReference>
<protein>
    <submittedName>
        <fullName evidence="2">DUF4148 domain-containing protein</fullName>
    </submittedName>
</protein>
<reference evidence="2 3" key="1">
    <citation type="submission" date="2020-02" db="EMBL/GenBank/DDBJ databases">
        <title>Paraburkholderia simonii sp. nov. and Paraburkholderia youngii sp. nov. Brazilian and Mexican Mimosa-associated rhizobia.</title>
        <authorList>
            <person name="Mavima L."/>
            <person name="Beukes C.W."/>
            <person name="Chan W.Y."/>
            <person name="Palmer M."/>
            <person name="De Meyer S.E."/>
            <person name="James E.K."/>
            <person name="Venter S.N."/>
            <person name="Steenkamp E.T."/>
        </authorList>
    </citation>
    <scope>NUCLEOTIDE SEQUENCE [LARGE SCALE GENOMIC DNA]</scope>
    <source>
        <strain evidence="2 3">JPY169</strain>
    </source>
</reference>
<feature type="chain" id="PRO_5031576370" evidence="1">
    <location>
        <begin position="21"/>
        <end position="92"/>
    </location>
</feature>
<sequence length="92" mass="9808">MNRRLTILLMAIGLSTPLLAAAQTSAAQGLTREQVRQEMAEYAAAGWNPARQNPRTWVDDAQAASAKVMTARADVASPQLAQSKSDDAGHCN</sequence>
<comment type="caution">
    <text evidence="2">The sequence shown here is derived from an EMBL/GenBank/DDBJ whole genome shotgun (WGS) entry which is preliminary data.</text>
</comment>
<evidence type="ECO:0000313" key="2">
    <source>
        <dbReference type="EMBL" id="NUX99468.1"/>
    </source>
</evidence>
<proteinExistence type="predicted"/>